<dbReference type="InterPro" id="IPR036097">
    <property type="entry name" value="HisK_dim/P_sf"/>
</dbReference>
<dbReference type="SMART" id="SM00388">
    <property type="entry name" value="HisKA"/>
    <property type="match status" value="1"/>
</dbReference>
<proteinExistence type="predicted"/>
<dbReference type="GO" id="GO:0000155">
    <property type="term" value="F:phosphorelay sensor kinase activity"/>
    <property type="evidence" value="ECO:0007669"/>
    <property type="project" value="InterPro"/>
</dbReference>
<dbReference type="PROSITE" id="PS50112">
    <property type="entry name" value="PAS"/>
    <property type="match status" value="1"/>
</dbReference>
<dbReference type="InterPro" id="IPR004358">
    <property type="entry name" value="Sig_transdc_His_kin-like_C"/>
</dbReference>
<dbReference type="InterPro" id="IPR003594">
    <property type="entry name" value="HATPase_dom"/>
</dbReference>
<evidence type="ECO:0000256" key="5">
    <source>
        <dbReference type="ARBA" id="ARBA00022741"/>
    </source>
</evidence>
<dbReference type="PROSITE" id="PS50109">
    <property type="entry name" value="HIS_KIN"/>
    <property type="match status" value="1"/>
</dbReference>
<dbReference type="Gene3D" id="3.30.450.20">
    <property type="entry name" value="PAS domain"/>
    <property type="match status" value="1"/>
</dbReference>
<evidence type="ECO:0000313" key="12">
    <source>
        <dbReference type="EMBL" id="TLD41322.1"/>
    </source>
</evidence>
<dbReference type="InterPro" id="IPR003661">
    <property type="entry name" value="HisK_dim/P_dom"/>
</dbReference>
<dbReference type="InterPro" id="IPR035965">
    <property type="entry name" value="PAS-like_dom_sf"/>
</dbReference>
<feature type="domain" description="PAS" evidence="10">
    <location>
        <begin position="1"/>
        <end position="42"/>
    </location>
</feature>
<dbReference type="InterPro" id="IPR005467">
    <property type="entry name" value="His_kinase_dom"/>
</dbReference>
<gene>
    <name evidence="12" type="ORF">JETT_2431</name>
</gene>
<dbReference type="PANTHER" id="PTHR43065:SF10">
    <property type="entry name" value="PEROXIDE STRESS-ACTIVATED HISTIDINE KINASE MAK3"/>
    <property type="match status" value="1"/>
</dbReference>
<dbReference type="Proteomes" id="UP000319783">
    <property type="component" value="Unassembled WGS sequence"/>
</dbReference>
<dbReference type="NCBIfam" id="TIGR00229">
    <property type="entry name" value="sensory_box"/>
    <property type="match status" value="1"/>
</dbReference>
<feature type="domain" description="Histidine kinase" evidence="9">
    <location>
        <begin position="141"/>
        <end position="355"/>
    </location>
</feature>
<dbReference type="InterPro" id="IPR000700">
    <property type="entry name" value="PAS-assoc_C"/>
</dbReference>
<dbReference type="SUPFAM" id="SSF55785">
    <property type="entry name" value="PYP-like sensor domain (PAS domain)"/>
    <property type="match status" value="1"/>
</dbReference>
<evidence type="ECO:0000256" key="6">
    <source>
        <dbReference type="ARBA" id="ARBA00022777"/>
    </source>
</evidence>
<dbReference type="Gene3D" id="3.30.565.10">
    <property type="entry name" value="Histidine kinase-like ATPase, C-terminal domain"/>
    <property type="match status" value="1"/>
</dbReference>
<dbReference type="Pfam" id="PF02518">
    <property type="entry name" value="HATPase_c"/>
    <property type="match status" value="1"/>
</dbReference>
<evidence type="ECO:0000259" key="10">
    <source>
        <dbReference type="PROSITE" id="PS50112"/>
    </source>
</evidence>
<reference evidence="12 13" key="1">
    <citation type="submission" date="2019-04" db="EMBL/GenBank/DDBJ databases">
        <title>Genome of a novel bacterium Candidatus Jettenia ecosi reconstructed from metagenome of an anammox bioreactor.</title>
        <authorList>
            <person name="Mardanov A.V."/>
            <person name="Beletsky A.V."/>
            <person name="Ravin N.V."/>
            <person name="Botchkova E.A."/>
            <person name="Litti Y.V."/>
            <person name="Nozhevnikova A.N."/>
        </authorList>
    </citation>
    <scope>NUCLEOTIDE SEQUENCE [LARGE SCALE GENOMIC DNA]</scope>
    <source>
        <strain evidence="12">J2</strain>
    </source>
</reference>
<keyword evidence="8" id="KW-0902">Two-component regulatory system</keyword>
<dbReference type="Pfam" id="PF00512">
    <property type="entry name" value="HisKA"/>
    <property type="match status" value="1"/>
</dbReference>
<dbReference type="PROSITE" id="PS50113">
    <property type="entry name" value="PAC"/>
    <property type="match status" value="1"/>
</dbReference>
<dbReference type="SUPFAM" id="SSF55874">
    <property type="entry name" value="ATPase domain of HSP90 chaperone/DNA topoisomerase II/histidine kinase"/>
    <property type="match status" value="1"/>
</dbReference>
<protein>
    <recommendedName>
        <fullName evidence="2">histidine kinase</fullName>
        <ecNumber evidence="2">2.7.13.3</ecNumber>
    </recommendedName>
</protein>
<keyword evidence="5" id="KW-0547">Nucleotide-binding</keyword>
<dbReference type="SMART" id="SM00086">
    <property type="entry name" value="PAC"/>
    <property type="match status" value="1"/>
</dbReference>
<evidence type="ECO:0000256" key="7">
    <source>
        <dbReference type="ARBA" id="ARBA00022840"/>
    </source>
</evidence>
<dbReference type="CDD" id="cd00130">
    <property type="entry name" value="PAS"/>
    <property type="match status" value="1"/>
</dbReference>
<dbReference type="Pfam" id="PF13426">
    <property type="entry name" value="PAS_9"/>
    <property type="match status" value="1"/>
</dbReference>
<evidence type="ECO:0000256" key="2">
    <source>
        <dbReference type="ARBA" id="ARBA00012438"/>
    </source>
</evidence>
<dbReference type="GO" id="GO:0005524">
    <property type="term" value="F:ATP binding"/>
    <property type="evidence" value="ECO:0007669"/>
    <property type="project" value="UniProtKB-KW"/>
</dbReference>
<dbReference type="EMBL" id="SULG01000053">
    <property type="protein sequence ID" value="TLD41322.1"/>
    <property type="molecule type" value="Genomic_DNA"/>
</dbReference>
<evidence type="ECO:0000256" key="1">
    <source>
        <dbReference type="ARBA" id="ARBA00000085"/>
    </source>
</evidence>
<dbReference type="PRINTS" id="PR00344">
    <property type="entry name" value="BCTRLSENSOR"/>
</dbReference>
<dbReference type="AlphaFoldDB" id="A0A533Q9I7"/>
<name>A0A533Q9I7_9BACT</name>
<comment type="catalytic activity">
    <reaction evidence="1">
        <text>ATP + protein L-histidine = ADP + protein N-phospho-L-histidine.</text>
        <dbReference type="EC" id="2.7.13.3"/>
    </reaction>
</comment>
<evidence type="ECO:0000259" key="9">
    <source>
        <dbReference type="PROSITE" id="PS50109"/>
    </source>
</evidence>
<keyword evidence="3" id="KW-0597">Phosphoprotein</keyword>
<dbReference type="SUPFAM" id="SSF47384">
    <property type="entry name" value="Homodimeric domain of signal transducing histidine kinase"/>
    <property type="match status" value="1"/>
</dbReference>
<dbReference type="InterPro" id="IPR000014">
    <property type="entry name" value="PAS"/>
</dbReference>
<evidence type="ECO:0000256" key="4">
    <source>
        <dbReference type="ARBA" id="ARBA00022679"/>
    </source>
</evidence>
<organism evidence="12 13">
    <name type="scientific">Candidatus Jettenia ecosi</name>
    <dbReference type="NCBI Taxonomy" id="2494326"/>
    <lineage>
        <taxon>Bacteria</taxon>
        <taxon>Pseudomonadati</taxon>
        <taxon>Planctomycetota</taxon>
        <taxon>Candidatus Brocadiia</taxon>
        <taxon>Candidatus Brocadiales</taxon>
        <taxon>Candidatus Brocadiaceae</taxon>
        <taxon>Candidatus Jettenia</taxon>
    </lineage>
</organism>
<dbReference type="InterPro" id="IPR036890">
    <property type="entry name" value="HATPase_C_sf"/>
</dbReference>
<evidence type="ECO:0000256" key="3">
    <source>
        <dbReference type="ARBA" id="ARBA00022553"/>
    </source>
</evidence>
<keyword evidence="4" id="KW-0808">Transferase</keyword>
<keyword evidence="7" id="KW-0067">ATP-binding</keyword>
<dbReference type="PANTHER" id="PTHR43065">
    <property type="entry name" value="SENSOR HISTIDINE KINASE"/>
    <property type="match status" value="1"/>
</dbReference>
<evidence type="ECO:0000313" key="13">
    <source>
        <dbReference type="Proteomes" id="UP000319783"/>
    </source>
</evidence>
<evidence type="ECO:0000256" key="8">
    <source>
        <dbReference type="ARBA" id="ARBA00023012"/>
    </source>
</evidence>
<sequence>MNQALDSAGKGIMIQDVNRKVVFFNHACEEITRWSKEKIVGKDCGDIFQCHTSTGMCLTEKFCPGVDIFQGKFSKTSRELMITRGDGSESWIEANASAIRDAEGRVTHIVTIMEDIRERKKFADEILKSKTLSTLGTFAAELAHEIKNPLNAMNIQMLVLEREIQDTHKLSSKSKKEFLEIVSIVQKEVIRLSGFVEECLQFSRTGELNKSLVNMGEMLNEIASLLLPQAQLNGIYVEVDVMHALPKVKVDKDKMKQAILNILINGIEAMPDGGELRMGVQYSRDGILISCQDTGPGIPDEIQDKIFNLFYTTKNGGTGIGLSFAQNIVQAHGGTLQLEQTSKGSKFIIVIPVDENTY</sequence>
<comment type="caution">
    <text evidence="12">The sequence shown here is derived from an EMBL/GenBank/DDBJ whole genome shotgun (WGS) entry which is preliminary data.</text>
</comment>
<dbReference type="Gene3D" id="1.10.287.130">
    <property type="match status" value="1"/>
</dbReference>
<dbReference type="SMART" id="SM00387">
    <property type="entry name" value="HATPase_c"/>
    <property type="match status" value="1"/>
</dbReference>
<dbReference type="CDD" id="cd00082">
    <property type="entry name" value="HisKA"/>
    <property type="match status" value="1"/>
</dbReference>
<keyword evidence="6" id="KW-0418">Kinase</keyword>
<dbReference type="InterPro" id="IPR001610">
    <property type="entry name" value="PAC"/>
</dbReference>
<feature type="domain" description="PAC" evidence="11">
    <location>
        <begin position="76"/>
        <end position="128"/>
    </location>
</feature>
<dbReference type="EC" id="2.7.13.3" evidence="2"/>
<accession>A0A533Q9I7</accession>
<evidence type="ECO:0000259" key="11">
    <source>
        <dbReference type="PROSITE" id="PS50113"/>
    </source>
</evidence>